<feature type="transmembrane region" description="Helical" evidence="20">
    <location>
        <begin position="32"/>
        <end position="52"/>
    </location>
</feature>
<sequence>MASPSSSAALWAAVPVVLAGFGWCFVADSVVPGPLVCLVVVSVVLALCWRWFRRRSGGTERRVCVLVLGDMGRSPRMQYHALSLSKHGYLVTFVGFSDTKPHRDVLDQDNIQIRSISEVKGVGGPKLLTYVTKTMVQFLQLLHVLLTMDLQDHILMQNPPGLPGMAVVWLVSVLRGSSFIIDWHNYGYTIMALSLGPSHPLVLLAKWYEHVFGSLSNNNLCVTEAMRDDLRTNWTIRATTLYDRPASVFRETPLDLQHQLFIRLAHTHPQFQEPGCEAAEPEKTLFTIQNRSDGVVSLRSGRPALLVSSTSWTEDEDFSILLRALQEYEGFIRGGASLPSVLCVITGKGPQKAHYQRTMEALHLDHVKICTPWLQAEDYPLLLGSADLGVCLHMSSSGLDLPMKVVDMFGCCLPVCAVSFQCLPELVKDGENGLIFRDSTELAAQLQSLLSDFPSPEGRLGSFRRNLRSSRGQCWEENWEQKVLPLLGAHTAHT</sequence>
<comment type="pathway">
    <text evidence="2">Protein modification; protein glycosylation.</text>
</comment>
<evidence type="ECO:0000313" key="22">
    <source>
        <dbReference type="Proteomes" id="UP000192220"/>
    </source>
</evidence>
<protein>
    <recommendedName>
        <fullName evidence="4">Chitobiosyldiphosphodolichol beta-mannosyltransferase</fullName>
        <ecNumber evidence="3">2.4.1.142</ecNumber>
    </recommendedName>
    <alternativeName>
        <fullName evidence="19">Asparagine-linked glycosylation protein 1 homolog</fullName>
    </alternativeName>
    <alternativeName>
        <fullName evidence="14">Beta-1,4-mannosyltransferase</fullName>
    </alternativeName>
    <alternativeName>
        <fullName evidence="15">GDP-Man:GlcNAc2-PP-dolichol mannosyltransferase</fullName>
    </alternativeName>
    <alternativeName>
        <fullName evidence="13">GDP-mannose-dolichol diphosphochitobiose mannosyltransferase</fullName>
    </alternativeName>
</protein>
<dbReference type="InParanoid" id="A0A2I4D7U8"/>
<dbReference type="SUPFAM" id="SSF53756">
    <property type="entry name" value="UDP-Glycosyltransferase/glycogen phosphorylase"/>
    <property type="match status" value="1"/>
</dbReference>
<dbReference type="GeneID" id="106535780"/>
<keyword evidence="22" id="KW-1185">Reference proteome</keyword>
<dbReference type="Proteomes" id="UP000192220">
    <property type="component" value="Unplaced"/>
</dbReference>
<evidence type="ECO:0000256" key="18">
    <source>
        <dbReference type="ARBA" id="ARBA00061237"/>
    </source>
</evidence>
<dbReference type="KEGG" id="alim:106535780"/>
<keyword evidence="5" id="KW-0597">Phosphoprotein</keyword>
<reference evidence="23" key="1">
    <citation type="submission" date="2025-08" db="UniProtKB">
        <authorList>
            <consortium name="RefSeq"/>
        </authorList>
    </citation>
    <scope>IDENTIFICATION</scope>
</reference>
<feature type="chain" id="PRO_5014115825" description="Chitobiosyldiphosphodolichol beta-mannosyltransferase" evidence="21">
    <location>
        <begin position="20"/>
        <end position="494"/>
    </location>
</feature>
<feature type="signal peptide" evidence="21">
    <location>
        <begin position="1"/>
        <end position="19"/>
    </location>
</feature>
<evidence type="ECO:0000256" key="3">
    <source>
        <dbReference type="ARBA" id="ARBA00012611"/>
    </source>
</evidence>
<dbReference type="GO" id="GO:0004578">
    <property type="term" value="F:chitobiosyldiphosphodolichol beta-mannosyltransferase activity"/>
    <property type="evidence" value="ECO:0007669"/>
    <property type="project" value="UniProtKB-EC"/>
</dbReference>
<keyword evidence="12 20" id="KW-0472">Membrane</keyword>
<dbReference type="AlphaFoldDB" id="A0A2I4D7U8"/>
<dbReference type="OrthoDB" id="614844at2759"/>
<gene>
    <name evidence="23" type="primary">alg1</name>
</gene>
<keyword evidence="6" id="KW-0328">Glycosyltransferase</keyword>
<dbReference type="PANTHER" id="PTHR13036:SF0">
    <property type="entry name" value="CHITOBIOSYLDIPHOSPHODOLICHOL BETA-MANNOSYLTRANSFERASE"/>
    <property type="match status" value="1"/>
</dbReference>
<dbReference type="EC" id="2.4.1.142" evidence="3"/>
<keyword evidence="21" id="KW-0732">Signal</keyword>
<evidence type="ECO:0000256" key="6">
    <source>
        <dbReference type="ARBA" id="ARBA00022676"/>
    </source>
</evidence>
<organism evidence="22 23">
    <name type="scientific">Austrofundulus limnaeus</name>
    <name type="common">Annual killifish</name>
    <dbReference type="NCBI Taxonomy" id="52670"/>
    <lineage>
        <taxon>Eukaryota</taxon>
        <taxon>Metazoa</taxon>
        <taxon>Chordata</taxon>
        <taxon>Craniata</taxon>
        <taxon>Vertebrata</taxon>
        <taxon>Euteleostomi</taxon>
        <taxon>Actinopterygii</taxon>
        <taxon>Neopterygii</taxon>
        <taxon>Teleostei</taxon>
        <taxon>Neoteleostei</taxon>
        <taxon>Acanthomorphata</taxon>
        <taxon>Ovalentaria</taxon>
        <taxon>Atherinomorphae</taxon>
        <taxon>Cyprinodontiformes</taxon>
        <taxon>Rivulidae</taxon>
        <taxon>Austrofundulus</taxon>
    </lineage>
</organism>
<dbReference type="FunFam" id="3.40.50.2000:FF:000096">
    <property type="entry name" value="ALG1, chitobiosyldiphosphodolichol beta-mannosyltransferase"/>
    <property type="match status" value="1"/>
</dbReference>
<comment type="similarity">
    <text evidence="18">Belongs to the glycosyltransferase group 1 family. Glycosyltransferase 33 subfamily.</text>
</comment>
<evidence type="ECO:0000256" key="11">
    <source>
        <dbReference type="ARBA" id="ARBA00022989"/>
    </source>
</evidence>
<dbReference type="STRING" id="52670.A0A2I4D7U8"/>
<dbReference type="Pfam" id="PF13692">
    <property type="entry name" value="Glyco_trans_1_4"/>
    <property type="match status" value="1"/>
</dbReference>
<dbReference type="RefSeq" id="XP_013888316.1">
    <property type="nucleotide sequence ID" value="XM_014032862.1"/>
</dbReference>
<accession>A0A2I4D7U8</accession>
<keyword evidence="7" id="KW-0808">Transferase</keyword>
<evidence type="ECO:0000313" key="23">
    <source>
        <dbReference type="RefSeq" id="XP_013888316.1"/>
    </source>
</evidence>
<dbReference type="PANTHER" id="PTHR13036">
    <property type="entry name" value="BETA1,4 MANNOSYLTRANSFERASE"/>
    <property type="match status" value="1"/>
</dbReference>
<comment type="function">
    <text evidence="17">Mannosyltransferase that operates in the biosynthetic pathway of dolichol-linked oligosaccharides, the glycan precursors employed in protein asparagine (N)-glycosylation. The assembly of dolichol-linked oligosaccharides begins on the cytosolic side of the endoplasmic reticulum membrane and finishes in its lumen. The sequential addition of sugars to dolichol pyrophosphate produces dolichol-linked oligosaccharides containing fourteen sugars, including two GlcNAcs, nine mannoses and three glucoses. Once assembled, the oligosaccharide is transferred from the lipid to nascent proteins by oligosaccharyltransferases. Catalyzes, on the cytoplasmic face of the endoplasmic reticulum, the addition of the first mannose residues to the dolichol-linked oligosaccharide chain, to produce Man1GlcNAc(2)-PP-dolichol core oligosaccharide. Man1GlcNAc(2)-PP-dolichol is a substrate for ALG2, the following enzyme in the biosynthetic pathway.</text>
</comment>
<name>A0A2I4D7U8_AUSLI</name>
<evidence type="ECO:0000256" key="2">
    <source>
        <dbReference type="ARBA" id="ARBA00004922"/>
    </source>
</evidence>
<keyword evidence="11 20" id="KW-1133">Transmembrane helix</keyword>
<dbReference type="CTD" id="56052"/>
<evidence type="ECO:0000256" key="21">
    <source>
        <dbReference type="SAM" id="SignalP"/>
    </source>
</evidence>
<keyword evidence="10" id="KW-0735">Signal-anchor</keyword>
<evidence type="ECO:0000256" key="12">
    <source>
        <dbReference type="ARBA" id="ARBA00023136"/>
    </source>
</evidence>
<evidence type="ECO:0000256" key="10">
    <source>
        <dbReference type="ARBA" id="ARBA00022968"/>
    </source>
</evidence>
<evidence type="ECO:0000256" key="7">
    <source>
        <dbReference type="ARBA" id="ARBA00022679"/>
    </source>
</evidence>
<evidence type="ECO:0000256" key="1">
    <source>
        <dbReference type="ARBA" id="ARBA00004389"/>
    </source>
</evidence>
<evidence type="ECO:0000256" key="4">
    <source>
        <dbReference type="ARBA" id="ARBA00015841"/>
    </source>
</evidence>
<dbReference type="Gene3D" id="3.40.50.2000">
    <property type="entry name" value="Glycogen Phosphorylase B"/>
    <property type="match status" value="1"/>
</dbReference>
<evidence type="ECO:0000256" key="8">
    <source>
        <dbReference type="ARBA" id="ARBA00022692"/>
    </source>
</evidence>
<evidence type="ECO:0000256" key="17">
    <source>
        <dbReference type="ARBA" id="ARBA00056362"/>
    </source>
</evidence>
<dbReference type="InterPro" id="IPR026051">
    <property type="entry name" value="ALG1-like"/>
</dbReference>
<evidence type="ECO:0000256" key="9">
    <source>
        <dbReference type="ARBA" id="ARBA00022824"/>
    </source>
</evidence>
<comment type="subcellular location">
    <subcellularLocation>
        <location evidence="1">Endoplasmic reticulum membrane</location>
        <topology evidence="1">Single-pass membrane protein</topology>
    </subcellularLocation>
</comment>
<evidence type="ECO:0000256" key="16">
    <source>
        <dbReference type="ARBA" id="ARBA00045071"/>
    </source>
</evidence>
<proteinExistence type="inferred from homology"/>
<evidence type="ECO:0000256" key="15">
    <source>
        <dbReference type="ARBA" id="ARBA00033088"/>
    </source>
</evidence>
<evidence type="ECO:0000256" key="19">
    <source>
        <dbReference type="ARBA" id="ARBA00082785"/>
    </source>
</evidence>
<keyword evidence="8 20" id="KW-0812">Transmembrane</keyword>
<evidence type="ECO:0000256" key="5">
    <source>
        <dbReference type="ARBA" id="ARBA00022553"/>
    </source>
</evidence>
<evidence type="ECO:0000256" key="13">
    <source>
        <dbReference type="ARBA" id="ARBA00031434"/>
    </source>
</evidence>
<dbReference type="CDD" id="cd03816">
    <property type="entry name" value="GT33_ALG1-like"/>
    <property type="match status" value="1"/>
</dbReference>
<comment type="catalytic activity">
    <reaction evidence="16">
        <text>an N,N'-diacetylchitobiosyl-diphospho-di-trans,poly-cis-dolichol + GDP-alpha-D-mannose = a beta-D-Man-(1-&gt;4)-beta-D-GlcNAc-(1-&gt;4)-alpha-D-GlcNAc-diphospho-di-trans,poly-cis-dolichol + GDP + H(+)</text>
        <dbReference type="Rhea" id="RHEA:13865"/>
        <dbReference type="Rhea" id="RHEA-COMP:19510"/>
        <dbReference type="Rhea" id="RHEA-COMP:19511"/>
        <dbReference type="ChEBI" id="CHEBI:15378"/>
        <dbReference type="ChEBI" id="CHEBI:57269"/>
        <dbReference type="ChEBI" id="CHEBI:57527"/>
        <dbReference type="ChEBI" id="CHEBI:58189"/>
        <dbReference type="ChEBI" id="CHEBI:58472"/>
        <dbReference type="EC" id="2.4.1.142"/>
    </reaction>
    <physiologicalReaction direction="left-to-right" evidence="16">
        <dbReference type="Rhea" id="RHEA:13866"/>
    </physiologicalReaction>
</comment>
<keyword evidence="9" id="KW-0256">Endoplasmic reticulum</keyword>
<dbReference type="GO" id="GO:0005789">
    <property type="term" value="C:endoplasmic reticulum membrane"/>
    <property type="evidence" value="ECO:0007669"/>
    <property type="project" value="UniProtKB-SubCell"/>
</dbReference>
<evidence type="ECO:0000256" key="20">
    <source>
        <dbReference type="SAM" id="Phobius"/>
    </source>
</evidence>
<evidence type="ECO:0000256" key="14">
    <source>
        <dbReference type="ARBA" id="ARBA00031566"/>
    </source>
</evidence>